<dbReference type="InterPro" id="IPR021109">
    <property type="entry name" value="Peptidase_aspartic_dom_sf"/>
</dbReference>
<dbReference type="EMBL" id="JAAGAX010000007">
    <property type="protein sequence ID" value="KAF2308594.1"/>
    <property type="molecule type" value="Genomic_DNA"/>
</dbReference>
<evidence type="ECO:0008006" key="4">
    <source>
        <dbReference type="Google" id="ProtNLM"/>
    </source>
</evidence>
<gene>
    <name evidence="2" type="ORF">GH714_011033</name>
</gene>
<feature type="coiled-coil region" evidence="1">
    <location>
        <begin position="1"/>
        <end position="43"/>
    </location>
</feature>
<dbReference type="Pfam" id="PF08284">
    <property type="entry name" value="RVP_2"/>
    <property type="match status" value="1"/>
</dbReference>
<protein>
    <recommendedName>
        <fullName evidence="4">Reverse transcriptase Ty1/copia-type domain-containing protein</fullName>
    </recommendedName>
</protein>
<dbReference type="AlphaFoldDB" id="A0A6A6M5M4"/>
<name>A0A6A6M5M4_HEVBR</name>
<keyword evidence="3" id="KW-1185">Reference proteome</keyword>
<comment type="caution">
    <text evidence="2">The sequence shown here is derived from an EMBL/GenBank/DDBJ whole genome shotgun (WGS) entry which is preliminary data.</text>
</comment>
<dbReference type="Gene3D" id="2.40.70.10">
    <property type="entry name" value="Acid Proteases"/>
    <property type="match status" value="1"/>
</dbReference>
<evidence type="ECO:0000313" key="2">
    <source>
        <dbReference type="EMBL" id="KAF2308594.1"/>
    </source>
</evidence>
<dbReference type="CDD" id="cd09272">
    <property type="entry name" value="RNase_HI_RT_Ty1"/>
    <property type="match status" value="1"/>
</dbReference>
<accession>A0A6A6M5M4</accession>
<proteinExistence type="predicted"/>
<keyword evidence="1" id="KW-0175">Coiled coil</keyword>
<reference evidence="2 3" key="1">
    <citation type="journal article" date="2020" name="Mol. Plant">
        <title>The Chromosome-Based Rubber Tree Genome Provides New Insights into Spurge Genome Evolution and Rubber Biosynthesis.</title>
        <authorList>
            <person name="Liu J."/>
            <person name="Shi C."/>
            <person name="Shi C.C."/>
            <person name="Li W."/>
            <person name="Zhang Q.J."/>
            <person name="Zhang Y."/>
            <person name="Li K."/>
            <person name="Lu H.F."/>
            <person name="Shi C."/>
            <person name="Zhu S.T."/>
            <person name="Xiao Z.Y."/>
            <person name="Nan H."/>
            <person name="Yue Y."/>
            <person name="Zhu X.G."/>
            <person name="Wu Y."/>
            <person name="Hong X.N."/>
            <person name="Fan G.Y."/>
            <person name="Tong Y."/>
            <person name="Zhang D."/>
            <person name="Mao C.L."/>
            <person name="Liu Y.L."/>
            <person name="Hao S.J."/>
            <person name="Liu W.Q."/>
            <person name="Lv M.Q."/>
            <person name="Zhang H.B."/>
            <person name="Liu Y."/>
            <person name="Hu-Tang G.R."/>
            <person name="Wang J.P."/>
            <person name="Wang J.H."/>
            <person name="Sun Y.H."/>
            <person name="Ni S.B."/>
            <person name="Chen W.B."/>
            <person name="Zhang X.C."/>
            <person name="Jiao Y.N."/>
            <person name="Eichler E.E."/>
            <person name="Li G.H."/>
            <person name="Liu X."/>
            <person name="Gao L.Z."/>
        </authorList>
    </citation>
    <scope>NUCLEOTIDE SEQUENCE [LARGE SCALE GENOMIC DNA]</scope>
    <source>
        <strain evidence="3">cv. GT1</strain>
        <tissue evidence="2">Leaf</tissue>
    </source>
</reference>
<evidence type="ECO:0000256" key="1">
    <source>
        <dbReference type="SAM" id="Coils"/>
    </source>
</evidence>
<evidence type="ECO:0000313" key="3">
    <source>
        <dbReference type="Proteomes" id="UP000467840"/>
    </source>
</evidence>
<dbReference type="Proteomes" id="UP000467840">
    <property type="component" value="Chromosome 17"/>
</dbReference>
<organism evidence="2 3">
    <name type="scientific">Hevea brasiliensis</name>
    <name type="common">Para rubber tree</name>
    <name type="synonym">Siphonia brasiliensis</name>
    <dbReference type="NCBI Taxonomy" id="3981"/>
    <lineage>
        <taxon>Eukaryota</taxon>
        <taxon>Viridiplantae</taxon>
        <taxon>Streptophyta</taxon>
        <taxon>Embryophyta</taxon>
        <taxon>Tracheophyta</taxon>
        <taxon>Spermatophyta</taxon>
        <taxon>Magnoliopsida</taxon>
        <taxon>eudicotyledons</taxon>
        <taxon>Gunneridae</taxon>
        <taxon>Pentapetalae</taxon>
        <taxon>rosids</taxon>
        <taxon>fabids</taxon>
        <taxon>Malpighiales</taxon>
        <taxon>Euphorbiaceae</taxon>
        <taxon>Crotonoideae</taxon>
        <taxon>Micrandreae</taxon>
        <taxon>Hevea</taxon>
    </lineage>
</organism>
<dbReference type="PANTHER" id="PTHR11439">
    <property type="entry name" value="GAG-POL-RELATED RETROTRANSPOSON"/>
    <property type="match status" value="1"/>
</dbReference>
<dbReference type="PANTHER" id="PTHR11439:SF467">
    <property type="entry name" value="INTEGRASE CATALYTIC DOMAIN-CONTAINING PROTEIN"/>
    <property type="match status" value="1"/>
</dbReference>
<sequence>MEELEEKVRNWQETAERKLDLKMEKMEQKLDDMRKKIMDEMKKMMCGFINERNKEVEVGKHRFVFDIKILKLGSFDIILRVDWMRTISPVLFDFVNSRVTFKKNGKEITLYGINDKAVTCKMLQCEDINKLWQRKGKNFQSPQFYIEVPLMQPQPAEHSELLELFSVTATISDKKNYGLLLSKSHNFSLHVYSDADWASSLDDRKSTTGYAIFMGNLISWISKKQATVAKGSIYTEYWALDAATMELTWIQSLLRDINLHLLKPAMLCCDDLLNSKPHFSLPYETVEVEYHFVRDKVAERDIQVRCISSKDQIADALTKPLPRTRHELLHTKLTIQPVPG</sequence>